<keyword evidence="4" id="KW-1003">Cell membrane</keyword>
<dbReference type="RefSeq" id="WP_068328554.1">
    <property type="nucleotide sequence ID" value="NZ_LVHF01000012.1"/>
</dbReference>
<sequence length="402" mass="43498">MFHPVSLFIGLRYLRGRSGDRFSRFVSYMSTAGITIGVLSLVTVLSVMNGFEQQLKQRILGVMPHAVISQTDHKTLLTDGEPSWVSTLDHVERAVPIVRSETVLQSASSLSAGMLLGIDPAKYDPIAEQMTLGQLNALTKGSYQVVLGHALAAQLGVQVGDKVRLMVTSASQYTPLGRIPSQRNFTVSGVFDTGSDVDKQLVVVHIADAAKLLRYKGDQISGWRVFLDDPFAVTELAQQSLPDGWQWSDWREQRGELFQAVKMEKNMMGLMLGLIIGVAAFNIISALIMVVMEKQAEVAILKTQGMTNWQVLLVFMVQGASSGVIGAVIGGFLGTLLALNLNTVMTVLGVQLITVGGSLPVVISPLQIGFVILGAILLSLLATVFPSYRAAIVRPAEALRYE</sequence>
<dbReference type="InterPro" id="IPR051447">
    <property type="entry name" value="Lipoprotein-release_system"/>
</dbReference>
<feature type="transmembrane region" description="Helical" evidence="8">
    <location>
        <begin position="312"/>
        <end position="337"/>
    </location>
</feature>
<dbReference type="GO" id="GO:0098797">
    <property type="term" value="C:plasma membrane protein complex"/>
    <property type="evidence" value="ECO:0007669"/>
    <property type="project" value="TreeGrafter"/>
</dbReference>
<evidence type="ECO:0000256" key="7">
    <source>
        <dbReference type="ARBA" id="ARBA00023136"/>
    </source>
</evidence>
<dbReference type="OrthoDB" id="9808461at2"/>
<feature type="domain" description="MacB-like periplasmic core" evidence="10">
    <location>
        <begin position="29"/>
        <end position="239"/>
    </location>
</feature>
<dbReference type="NCBIfam" id="NF008076">
    <property type="entry name" value="PRK10814.1"/>
    <property type="match status" value="1"/>
</dbReference>
<proteinExistence type="inferred from homology"/>
<protein>
    <submittedName>
        <fullName evidence="11">Transporter</fullName>
    </submittedName>
</protein>
<keyword evidence="3" id="KW-0813">Transport</keyword>
<comment type="similarity">
    <text evidence="2">Belongs to the ABC-4 integral membrane protein family. LolC/E subfamily.</text>
</comment>
<dbReference type="Pfam" id="PF02687">
    <property type="entry name" value="FtsX"/>
    <property type="match status" value="1"/>
</dbReference>
<feature type="transmembrane region" description="Helical" evidence="8">
    <location>
        <begin position="368"/>
        <end position="388"/>
    </location>
</feature>
<dbReference type="PANTHER" id="PTHR30489">
    <property type="entry name" value="LIPOPROTEIN-RELEASING SYSTEM TRANSMEMBRANE PROTEIN LOLE"/>
    <property type="match status" value="1"/>
</dbReference>
<evidence type="ECO:0000256" key="2">
    <source>
        <dbReference type="ARBA" id="ARBA00005236"/>
    </source>
</evidence>
<dbReference type="PANTHER" id="PTHR30489:SF8">
    <property type="entry name" value="LIPOPROTEIN-RELEASING SYSTEM TRANSMEMBRANE PROTEIN LOLC"/>
    <property type="match status" value="1"/>
</dbReference>
<keyword evidence="5 8" id="KW-0812">Transmembrane</keyword>
<keyword evidence="7 8" id="KW-0472">Membrane</keyword>
<gene>
    <name evidence="11" type="ORF">A3K86_04965</name>
</gene>
<dbReference type="STRING" id="858640.A3K86_04965"/>
<evidence type="ECO:0000259" key="10">
    <source>
        <dbReference type="Pfam" id="PF12704"/>
    </source>
</evidence>
<dbReference type="Proteomes" id="UP000078503">
    <property type="component" value="Unassembled WGS sequence"/>
</dbReference>
<dbReference type="InterPro" id="IPR011925">
    <property type="entry name" value="LolCE_TM"/>
</dbReference>
<dbReference type="GO" id="GO:0042953">
    <property type="term" value="P:lipoprotein transport"/>
    <property type="evidence" value="ECO:0007669"/>
    <property type="project" value="InterPro"/>
</dbReference>
<evidence type="ECO:0000259" key="9">
    <source>
        <dbReference type="Pfam" id="PF02687"/>
    </source>
</evidence>
<dbReference type="Pfam" id="PF12704">
    <property type="entry name" value="MacB_PCD"/>
    <property type="match status" value="1"/>
</dbReference>
<keyword evidence="6 8" id="KW-1133">Transmembrane helix</keyword>
<dbReference type="InterPro" id="IPR003838">
    <property type="entry name" value="ABC3_permease_C"/>
</dbReference>
<comment type="subcellular location">
    <subcellularLocation>
        <location evidence="1">Cell membrane</location>
        <topology evidence="1">Multi-pass membrane protein</topology>
    </subcellularLocation>
</comment>
<evidence type="ECO:0000256" key="8">
    <source>
        <dbReference type="SAM" id="Phobius"/>
    </source>
</evidence>
<feature type="transmembrane region" description="Helical" evidence="8">
    <location>
        <begin position="344"/>
        <end position="362"/>
    </location>
</feature>
<evidence type="ECO:0000256" key="3">
    <source>
        <dbReference type="ARBA" id="ARBA00022448"/>
    </source>
</evidence>
<feature type="domain" description="ABC3 transporter permease C-terminal" evidence="9">
    <location>
        <begin position="270"/>
        <end position="391"/>
    </location>
</feature>
<feature type="transmembrane region" description="Helical" evidence="8">
    <location>
        <begin position="270"/>
        <end position="292"/>
    </location>
</feature>
<evidence type="ECO:0000256" key="4">
    <source>
        <dbReference type="ARBA" id="ARBA00022475"/>
    </source>
</evidence>
<keyword evidence="12" id="KW-1185">Reference proteome</keyword>
<evidence type="ECO:0000256" key="1">
    <source>
        <dbReference type="ARBA" id="ARBA00004651"/>
    </source>
</evidence>
<name>A0A178KLX2_9GAMM</name>
<accession>A0A178KLX2</accession>
<evidence type="ECO:0000313" key="11">
    <source>
        <dbReference type="EMBL" id="OAN18251.1"/>
    </source>
</evidence>
<dbReference type="NCBIfam" id="TIGR02212">
    <property type="entry name" value="lolCE"/>
    <property type="match status" value="1"/>
</dbReference>
<organism evidence="11 12">
    <name type="scientific">Photobacterium jeanii</name>
    <dbReference type="NCBI Taxonomy" id="858640"/>
    <lineage>
        <taxon>Bacteria</taxon>
        <taxon>Pseudomonadati</taxon>
        <taxon>Pseudomonadota</taxon>
        <taxon>Gammaproteobacteria</taxon>
        <taxon>Vibrionales</taxon>
        <taxon>Vibrionaceae</taxon>
        <taxon>Photobacterium</taxon>
    </lineage>
</organism>
<evidence type="ECO:0000256" key="5">
    <source>
        <dbReference type="ARBA" id="ARBA00022692"/>
    </source>
</evidence>
<feature type="transmembrane region" description="Helical" evidence="8">
    <location>
        <begin position="25"/>
        <end position="48"/>
    </location>
</feature>
<dbReference type="InterPro" id="IPR025857">
    <property type="entry name" value="MacB_PCD"/>
</dbReference>
<reference evidence="11 12" key="1">
    <citation type="submission" date="2016-03" db="EMBL/GenBank/DDBJ databases">
        <title>Photobacterium proteolyticum sp. nov. a protease producing bacterium isolated from ocean sediments of Laizhou Bay.</title>
        <authorList>
            <person name="Li Y."/>
        </authorList>
    </citation>
    <scope>NUCLEOTIDE SEQUENCE [LARGE SCALE GENOMIC DNA]</scope>
    <source>
        <strain evidence="11 12">R-40508</strain>
    </source>
</reference>
<dbReference type="GO" id="GO:0044874">
    <property type="term" value="P:lipoprotein localization to outer membrane"/>
    <property type="evidence" value="ECO:0007669"/>
    <property type="project" value="TreeGrafter"/>
</dbReference>
<dbReference type="EMBL" id="LVHF01000012">
    <property type="protein sequence ID" value="OAN18251.1"/>
    <property type="molecule type" value="Genomic_DNA"/>
</dbReference>
<evidence type="ECO:0000313" key="12">
    <source>
        <dbReference type="Proteomes" id="UP000078503"/>
    </source>
</evidence>
<comment type="caution">
    <text evidence="11">The sequence shown here is derived from an EMBL/GenBank/DDBJ whole genome shotgun (WGS) entry which is preliminary data.</text>
</comment>
<dbReference type="AlphaFoldDB" id="A0A178KLX2"/>
<evidence type="ECO:0000256" key="6">
    <source>
        <dbReference type="ARBA" id="ARBA00022989"/>
    </source>
</evidence>